<reference evidence="1" key="1">
    <citation type="journal article" date="2014" name="Nat. Commun.">
        <title>The tobacco genome sequence and its comparison with those of tomato and potato.</title>
        <authorList>
            <person name="Sierro N."/>
            <person name="Battey J.N."/>
            <person name="Ouadi S."/>
            <person name="Bakaher N."/>
            <person name="Bovet L."/>
            <person name="Willig A."/>
            <person name="Goepfert S."/>
            <person name="Peitsch M.C."/>
            <person name="Ivanov N.V."/>
        </authorList>
    </citation>
    <scope>NUCLEOTIDE SEQUENCE [LARGE SCALE GENOMIC DNA]</scope>
</reference>
<organism evidence="1 2">
    <name type="scientific">Nicotiana tabacum</name>
    <name type="common">Common tobacco</name>
    <dbReference type="NCBI Taxonomy" id="4097"/>
    <lineage>
        <taxon>Eukaryota</taxon>
        <taxon>Viridiplantae</taxon>
        <taxon>Streptophyta</taxon>
        <taxon>Embryophyta</taxon>
        <taxon>Tracheophyta</taxon>
        <taxon>Spermatophyta</taxon>
        <taxon>Magnoliopsida</taxon>
        <taxon>eudicotyledons</taxon>
        <taxon>Gunneridae</taxon>
        <taxon>Pentapetalae</taxon>
        <taxon>asterids</taxon>
        <taxon>lamiids</taxon>
        <taxon>Solanales</taxon>
        <taxon>Solanaceae</taxon>
        <taxon>Nicotianoideae</taxon>
        <taxon>Nicotianeae</taxon>
        <taxon>Nicotiana</taxon>
    </lineage>
</organism>
<evidence type="ECO:0000313" key="2">
    <source>
        <dbReference type="RefSeq" id="XP_075085105.1"/>
    </source>
</evidence>
<evidence type="ECO:0000313" key="1">
    <source>
        <dbReference type="Proteomes" id="UP000790787"/>
    </source>
</evidence>
<reference evidence="2" key="2">
    <citation type="submission" date="2025-08" db="UniProtKB">
        <authorList>
            <consortium name="RefSeq"/>
        </authorList>
    </citation>
    <scope>IDENTIFICATION</scope>
    <source>
        <tissue evidence="2">Leaf</tissue>
    </source>
</reference>
<proteinExistence type="predicted"/>
<protein>
    <submittedName>
        <fullName evidence="2">Uncharacterized protein LOC107772065</fullName>
    </submittedName>
</protein>
<keyword evidence="1" id="KW-1185">Reference proteome</keyword>
<dbReference type="Proteomes" id="UP000790787">
    <property type="component" value="Chromosome 13"/>
</dbReference>
<accession>A0AC58SJG0</accession>
<dbReference type="RefSeq" id="XP_075085105.1">
    <property type="nucleotide sequence ID" value="XM_075229004.1"/>
</dbReference>
<sequence length="142" mass="15777">MEEGKANDTTKASVSATSVGFGLMDSAHPYYLHPSDYPGMNLISSSFDGRGYGGWRRVVVIALYAKNKLGFIDGTLVMPDVESGLQRAWSRCNDLVLSWLLNSFPKKMQKVSYSESAKDMWNDLEDRFGLASGANFSNYKKN</sequence>
<gene>
    <name evidence="2" type="primary">LOC107772065</name>
</gene>
<name>A0AC58SJG0_TOBAC</name>